<evidence type="ECO:0000313" key="2">
    <source>
        <dbReference type="WBParaSite" id="ALUE_0002356101-mRNA-1"/>
    </source>
</evidence>
<protein>
    <submittedName>
        <fullName evidence="2">Ovule protein</fullName>
    </submittedName>
</protein>
<accession>A0A0M3IXT3</accession>
<keyword evidence="1" id="KW-1185">Reference proteome</keyword>
<evidence type="ECO:0000313" key="1">
    <source>
        <dbReference type="Proteomes" id="UP000036681"/>
    </source>
</evidence>
<dbReference type="AlphaFoldDB" id="A0A0M3IXT3"/>
<dbReference type="WBParaSite" id="ALUE_0002356101-mRNA-1">
    <property type="protein sequence ID" value="ALUE_0002356101-mRNA-1"/>
    <property type="gene ID" value="ALUE_0002356101"/>
</dbReference>
<organism evidence="1 2">
    <name type="scientific">Ascaris lumbricoides</name>
    <name type="common">Giant roundworm</name>
    <dbReference type="NCBI Taxonomy" id="6252"/>
    <lineage>
        <taxon>Eukaryota</taxon>
        <taxon>Metazoa</taxon>
        <taxon>Ecdysozoa</taxon>
        <taxon>Nematoda</taxon>
        <taxon>Chromadorea</taxon>
        <taxon>Rhabditida</taxon>
        <taxon>Spirurina</taxon>
        <taxon>Ascaridomorpha</taxon>
        <taxon>Ascaridoidea</taxon>
        <taxon>Ascarididae</taxon>
        <taxon>Ascaris</taxon>
    </lineage>
</organism>
<proteinExistence type="predicted"/>
<reference evidence="2" key="1">
    <citation type="submission" date="2017-02" db="UniProtKB">
        <authorList>
            <consortium name="WormBaseParasite"/>
        </authorList>
    </citation>
    <scope>IDENTIFICATION</scope>
</reference>
<name>A0A0M3IXT3_ASCLU</name>
<sequence length="74" mass="8549">MLSSHPVSLLLYHPSMSPYSNQVHQNIAPLHRHHSIDSLIPLLEHTHQLSSFSIIREKNEIINGKWIYAKIIES</sequence>
<dbReference type="Proteomes" id="UP000036681">
    <property type="component" value="Unplaced"/>
</dbReference>